<dbReference type="GO" id="GO:0005737">
    <property type="term" value="C:cytoplasm"/>
    <property type="evidence" value="ECO:0007669"/>
    <property type="project" value="TreeGrafter"/>
</dbReference>
<evidence type="ECO:0000256" key="3">
    <source>
        <dbReference type="ARBA" id="ARBA00011233"/>
    </source>
</evidence>
<sequence length="264" mass="27533">MNKIAATLAERIEGRHPKIALILGSGLGSLVESLSHAIRVPYGEIEGMPVSGVSGHAGEFVSGSLGGVPVLVLSGRVHYYEAGDPSVMRPAIEALRDLGVETLCLTNSAGSVNPTMAPGSVMLISDHIAFSGKNPLIGEPSDSRFVGMTAAYDRGLRIAMREAAREVGVEVAEGVYMWFSGPSFETPAEIRMARTLGADAVGMSTVPETILARFYGMKVVGASVITNFGAGMTGAELSHEETKTMAPLGGQKLARVLGAAVSRF</sequence>
<comment type="function">
    <text evidence="9">The purine nucleoside phosphorylases catalyze the phosphorolytic breakdown of the N-glycosidic bond in the beta-(deoxy)ribonucleoside molecules, with the formation of the corresponding free purine bases and pentose-1-phosphate.</text>
</comment>
<evidence type="ECO:0000256" key="4">
    <source>
        <dbReference type="ARBA" id="ARBA00011886"/>
    </source>
</evidence>
<dbReference type="Proteomes" id="UP000190135">
    <property type="component" value="Unassembled WGS sequence"/>
</dbReference>
<comment type="subunit">
    <text evidence="3">Homotrimer.</text>
</comment>
<evidence type="ECO:0000256" key="8">
    <source>
        <dbReference type="ARBA" id="ARBA00031036"/>
    </source>
</evidence>
<proteinExistence type="inferred from homology"/>
<dbReference type="CDD" id="cd09009">
    <property type="entry name" value="PNP-EcPNPII_like"/>
    <property type="match status" value="1"/>
</dbReference>
<comment type="similarity">
    <text evidence="2 9">Belongs to the PNP/MTAP phosphorylase family.</text>
</comment>
<dbReference type="InterPro" id="IPR011268">
    <property type="entry name" value="Purine_phosphorylase"/>
</dbReference>
<dbReference type="GO" id="GO:0004731">
    <property type="term" value="F:purine-nucleoside phosphorylase activity"/>
    <property type="evidence" value="ECO:0007669"/>
    <property type="project" value="UniProtKB-EC"/>
</dbReference>
<dbReference type="OrthoDB" id="1523230at2"/>
<keyword evidence="7 9" id="KW-0808">Transferase</keyword>
<evidence type="ECO:0000256" key="5">
    <source>
        <dbReference type="ARBA" id="ARBA00013834"/>
    </source>
</evidence>
<dbReference type="InterPro" id="IPR000845">
    <property type="entry name" value="Nucleoside_phosphorylase_d"/>
</dbReference>
<evidence type="ECO:0000256" key="1">
    <source>
        <dbReference type="ARBA" id="ARBA00005058"/>
    </source>
</evidence>
<dbReference type="UniPathway" id="UPA00606"/>
<dbReference type="InterPro" id="IPR035994">
    <property type="entry name" value="Nucleoside_phosphorylase_sf"/>
</dbReference>
<name>A0A1T4S1T0_9HYPH</name>
<evidence type="ECO:0000256" key="2">
    <source>
        <dbReference type="ARBA" id="ARBA00006751"/>
    </source>
</evidence>
<gene>
    <name evidence="11" type="ORF">SAMN05428963_108172</name>
</gene>
<keyword evidence="12" id="KW-1185">Reference proteome</keyword>
<dbReference type="PANTHER" id="PTHR11904">
    <property type="entry name" value="METHYLTHIOADENOSINE/PURINE NUCLEOSIDE PHOSPHORYLASE"/>
    <property type="match status" value="1"/>
</dbReference>
<dbReference type="Pfam" id="PF01048">
    <property type="entry name" value="PNP_UDP_1"/>
    <property type="match status" value="1"/>
</dbReference>
<dbReference type="STRING" id="1365950.SAMN05428963_108172"/>
<evidence type="ECO:0000259" key="10">
    <source>
        <dbReference type="Pfam" id="PF01048"/>
    </source>
</evidence>
<dbReference type="Gene3D" id="3.40.50.1580">
    <property type="entry name" value="Nucleoside phosphorylase domain"/>
    <property type="match status" value="1"/>
</dbReference>
<dbReference type="PANTHER" id="PTHR11904:SF9">
    <property type="entry name" value="PURINE NUCLEOSIDE PHOSPHORYLASE-RELATED"/>
    <property type="match status" value="1"/>
</dbReference>
<evidence type="ECO:0000313" key="11">
    <source>
        <dbReference type="EMBL" id="SKA22127.1"/>
    </source>
</evidence>
<dbReference type="GO" id="GO:0009116">
    <property type="term" value="P:nucleoside metabolic process"/>
    <property type="evidence" value="ECO:0007669"/>
    <property type="project" value="InterPro"/>
</dbReference>
<evidence type="ECO:0000256" key="6">
    <source>
        <dbReference type="ARBA" id="ARBA00022676"/>
    </source>
</evidence>
<evidence type="ECO:0000313" key="12">
    <source>
        <dbReference type="Proteomes" id="UP000190135"/>
    </source>
</evidence>
<dbReference type="EMBL" id="FUXL01000008">
    <property type="protein sequence ID" value="SKA22127.1"/>
    <property type="molecule type" value="Genomic_DNA"/>
</dbReference>
<dbReference type="RefSeq" id="WP_078708888.1">
    <property type="nucleotide sequence ID" value="NZ_FUXL01000008.1"/>
</dbReference>
<dbReference type="AlphaFoldDB" id="A0A1T4S1T0"/>
<protein>
    <recommendedName>
        <fullName evidence="5 9">Purine nucleoside phosphorylase</fullName>
        <ecNumber evidence="4 9">2.4.2.1</ecNumber>
    </recommendedName>
    <alternativeName>
        <fullName evidence="8 9">Inosine-guanosine phosphorylase</fullName>
    </alternativeName>
</protein>
<feature type="domain" description="Nucleoside phosphorylase" evidence="10">
    <location>
        <begin position="18"/>
        <end position="261"/>
    </location>
</feature>
<dbReference type="NCBIfam" id="NF006054">
    <property type="entry name" value="PRK08202.1"/>
    <property type="match status" value="1"/>
</dbReference>
<evidence type="ECO:0000256" key="9">
    <source>
        <dbReference type="PIRNR" id="PIRNR000477"/>
    </source>
</evidence>
<reference evidence="11 12" key="1">
    <citation type="submission" date="2017-02" db="EMBL/GenBank/DDBJ databases">
        <authorList>
            <person name="Peterson S.W."/>
        </authorList>
    </citation>
    <scope>NUCLEOTIDE SEQUENCE [LARGE SCALE GENOMIC DNA]</scope>
    <source>
        <strain evidence="11 12">USBA 369</strain>
    </source>
</reference>
<evidence type="ECO:0000256" key="7">
    <source>
        <dbReference type="ARBA" id="ARBA00022679"/>
    </source>
</evidence>
<dbReference type="SUPFAM" id="SSF53167">
    <property type="entry name" value="Purine and uridine phosphorylases"/>
    <property type="match status" value="1"/>
</dbReference>
<dbReference type="EC" id="2.4.2.1" evidence="4 9"/>
<dbReference type="NCBIfam" id="TIGR01697">
    <property type="entry name" value="PNPH-PUNA-XAPA"/>
    <property type="match status" value="1"/>
</dbReference>
<dbReference type="InterPro" id="IPR011269">
    <property type="entry name" value="PUNP"/>
</dbReference>
<organism evidence="11 12">
    <name type="scientific">Consotaella salsifontis</name>
    <dbReference type="NCBI Taxonomy" id="1365950"/>
    <lineage>
        <taxon>Bacteria</taxon>
        <taxon>Pseudomonadati</taxon>
        <taxon>Pseudomonadota</taxon>
        <taxon>Alphaproteobacteria</taxon>
        <taxon>Hyphomicrobiales</taxon>
        <taxon>Aurantimonadaceae</taxon>
        <taxon>Consotaella</taxon>
    </lineage>
</organism>
<comment type="pathway">
    <text evidence="1 9">Purine metabolism; purine nucleoside salvage.</text>
</comment>
<keyword evidence="6 9" id="KW-0328">Glycosyltransferase</keyword>
<accession>A0A1T4S1T0</accession>
<dbReference type="PIRSF" id="PIRSF000477">
    <property type="entry name" value="PurNPase"/>
    <property type="match status" value="1"/>
</dbReference>
<dbReference type="NCBIfam" id="TIGR01698">
    <property type="entry name" value="PUNP"/>
    <property type="match status" value="1"/>
</dbReference>